<dbReference type="CDD" id="cd01392">
    <property type="entry name" value="HTH_LacI"/>
    <property type="match status" value="1"/>
</dbReference>
<feature type="non-terminal residue" evidence="5">
    <location>
        <position position="55"/>
    </location>
</feature>
<dbReference type="GO" id="GO:0003700">
    <property type="term" value="F:DNA-binding transcription factor activity"/>
    <property type="evidence" value="ECO:0007669"/>
    <property type="project" value="TreeGrafter"/>
</dbReference>
<comment type="caution">
    <text evidence="5">The sequence shown here is derived from an EMBL/GenBank/DDBJ whole genome shotgun (WGS) entry which is preliminary data.</text>
</comment>
<dbReference type="EMBL" id="JAAGMN010007158">
    <property type="protein sequence ID" value="NEE18124.1"/>
    <property type="molecule type" value="Genomic_DNA"/>
</dbReference>
<evidence type="ECO:0000259" key="4">
    <source>
        <dbReference type="PROSITE" id="PS50932"/>
    </source>
</evidence>
<dbReference type="PANTHER" id="PTHR30146">
    <property type="entry name" value="LACI-RELATED TRANSCRIPTIONAL REPRESSOR"/>
    <property type="match status" value="1"/>
</dbReference>
<keyword evidence="1" id="KW-0805">Transcription regulation</keyword>
<gene>
    <name evidence="5" type="ORF">G3M58_68125</name>
</gene>
<dbReference type="SUPFAM" id="SSF47413">
    <property type="entry name" value="lambda repressor-like DNA-binding domains"/>
    <property type="match status" value="1"/>
</dbReference>
<dbReference type="SMART" id="SM00354">
    <property type="entry name" value="HTH_LACI"/>
    <property type="match status" value="1"/>
</dbReference>
<dbReference type="AlphaFoldDB" id="A0A6G3XKD5"/>
<keyword evidence="3" id="KW-0804">Transcription</keyword>
<proteinExistence type="predicted"/>
<dbReference type="Pfam" id="PF00356">
    <property type="entry name" value="LacI"/>
    <property type="match status" value="1"/>
</dbReference>
<sequence length="55" mass="5930">MSAPTVYDVAERSGVSIATVSRVYRNPDSVRAQTREKVMEAARELGYVPSGSARG</sequence>
<dbReference type="InterPro" id="IPR000843">
    <property type="entry name" value="HTH_LacI"/>
</dbReference>
<organism evidence="5">
    <name type="scientific">Streptomyces sp. SID7499</name>
    <dbReference type="NCBI Taxonomy" id="2706086"/>
    <lineage>
        <taxon>Bacteria</taxon>
        <taxon>Bacillati</taxon>
        <taxon>Actinomycetota</taxon>
        <taxon>Actinomycetes</taxon>
        <taxon>Kitasatosporales</taxon>
        <taxon>Streptomycetaceae</taxon>
        <taxon>Streptomyces</taxon>
    </lineage>
</organism>
<protein>
    <submittedName>
        <fullName evidence="5">LacI family transcriptional regulator</fullName>
    </submittedName>
</protein>
<name>A0A6G3XKD5_9ACTN</name>
<evidence type="ECO:0000256" key="2">
    <source>
        <dbReference type="ARBA" id="ARBA00023125"/>
    </source>
</evidence>
<evidence type="ECO:0000313" key="5">
    <source>
        <dbReference type="EMBL" id="NEE18124.1"/>
    </source>
</evidence>
<reference evidence="5" key="1">
    <citation type="submission" date="2020-01" db="EMBL/GenBank/DDBJ databases">
        <title>Insect and environment-associated Actinomycetes.</title>
        <authorList>
            <person name="Currrie C."/>
            <person name="Chevrette M."/>
            <person name="Carlson C."/>
            <person name="Stubbendieck R."/>
            <person name="Wendt-Pienkowski E."/>
        </authorList>
    </citation>
    <scope>NUCLEOTIDE SEQUENCE</scope>
    <source>
        <strain evidence="5">SID7499</strain>
    </source>
</reference>
<dbReference type="GO" id="GO:0000976">
    <property type="term" value="F:transcription cis-regulatory region binding"/>
    <property type="evidence" value="ECO:0007669"/>
    <property type="project" value="TreeGrafter"/>
</dbReference>
<dbReference type="PANTHER" id="PTHR30146:SF109">
    <property type="entry name" value="HTH-TYPE TRANSCRIPTIONAL REGULATOR GALS"/>
    <property type="match status" value="1"/>
</dbReference>
<keyword evidence="2" id="KW-0238">DNA-binding</keyword>
<evidence type="ECO:0000256" key="1">
    <source>
        <dbReference type="ARBA" id="ARBA00023015"/>
    </source>
</evidence>
<accession>A0A6G3XKD5</accession>
<feature type="domain" description="HTH lacI-type" evidence="4">
    <location>
        <begin position="4"/>
        <end position="55"/>
    </location>
</feature>
<dbReference type="InterPro" id="IPR010982">
    <property type="entry name" value="Lambda_DNA-bd_dom_sf"/>
</dbReference>
<dbReference type="PROSITE" id="PS50932">
    <property type="entry name" value="HTH_LACI_2"/>
    <property type="match status" value="1"/>
</dbReference>
<dbReference type="Gene3D" id="1.10.260.40">
    <property type="entry name" value="lambda repressor-like DNA-binding domains"/>
    <property type="match status" value="1"/>
</dbReference>
<evidence type="ECO:0000256" key="3">
    <source>
        <dbReference type="ARBA" id="ARBA00023163"/>
    </source>
</evidence>